<organism evidence="3 4">
    <name type="scientific">Autumnicola psychrophila</name>
    <dbReference type="NCBI Taxonomy" id="3075592"/>
    <lineage>
        <taxon>Bacteria</taxon>
        <taxon>Pseudomonadati</taxon>
        <taxon>Bacteroidota</taxon>
        <taxon>Flavobacteriia</taxon>
        <taxon>Flavobacteriales</taxon>
        <taxon>Flavobacteriaceae</taxon>
        <taxon>Autumnicola</taxon>
    </lineage>
</organism>
<reference evidence="3 4" key="1">
    <citation type="submission" date="2023-09" db="EMBL/GenBank/DDBJ databases">
        <authorList>
            <person name="Rey-Velasco X."/>
        </authorList>
    </citation>
    <scope>NUCLEOTIDE SEQUENCE [LARGE SCALE GENOMIC DNA]</scope>
    <source>
        <strain evidence="3 4">F225</strain>
    </source>
</reference>
<keyword evidence="4" id="KW-1185">Reference proteome</keyword>
<evidence type="ECO:0000256" key="1">
    <source>
        <dbReference type="SAM" id="SignalP"/>
    </source>
</evidence>
<protein>
    <submittedName>
        <fullName evidence="3">Serine hydrolase domain-containing protein</fullName>
        <ecNumber evidence="3">3.1.1.103</ecNumber>
    </submittedName>
</protein>
<keyword evidence="3" id="KW-0378">Hydrolase</keyword>
<dbReference type="GO" id="GO:0016787">
    <property type="term" value="F:hydrolase activity"/>
    <property type="evidence" value="ECO:0007669"/>
    <property type="project" value="UniProtKB-KW"/>
</dbReference>
<evidence type="ECO:0000313" key="3">
    <source>
        <dbReference type="EMBL" id="MDT0685870.1"/>
    </source>
</evidence>
<accession>A0ABU3DQ71</accession>
<dbReference type="InterPro" id="IPR050789">
    <property type="entry name" value="Diverse_Enzym_Activities"/>
</dbReference>
<dbReference type="SUPFAM" id="SSF56601">
    <property type="entry name" value="beta-lactamase/transpeptidase-like"/>
    <property type="match status" value="1"/>
</dbReference>
<dbReference type="Pfam" id="PF00144">
    <property type="entry name" value="Beta-lactamase"/>
    <property type="match status" value="1"/>
</dbReference>
<proteinExistence type="predicted"/>
<dbReference type="EMBL" id="JAVRHN010000003">
    <property type="protein sequence ID" value="MDT0685870.1"/>
    <property type="molecule type" value="Genomic_DNA"/>
</dbReference>
<dbReference type="PANTHER" id="PTHR43283">
    <property type="entry name" value="BETA-LACTAMASE-RELATED"/>
    <property type="match status" value="1"/>
</dbReference>
<dbReference type="InterPro" id="IPR001466">
    <property type="entry name" value="Beta-lactam-related"/>
</dbReference>
<feature type="signal peptide" evidence="1">
    <location>
        <begin position="1"/>
        <end position="26"/>
    </location>
</feature>
<name>A0ABU3DQ71_9FLAO</name>
<dbReference type="RefSeq" id="WP_311499272.1">
    <property type="nucleotide sequence ID" value="NZ_JAVRHN010000003.1"/>
</dbReference>
<dbReference type="PANTHER" id="PTHR43283:SF3">
    <property type="entry name" value="BETA-LACTAMASE FAMILY PROTEIN (AFU_ORTHOLOGUE AFUA_5G07500)"/>
    <property type="match status" value="1"/>
</dbReference>
<keyword evidence="1" id="KW-0732">Signal</keyword>
<dbReference type="Proteomes" id="UP001253848">
    <property type="component" value="Unassembled WGS sequence"/>
</dbReference>
<feature type="domain" description="Beta-lactamase-related" evidence="2">
    <location>
        <begin position="58"/>
        <end position="422"/>
    </location>
</feature>
<dbReference type="EC" id="3.1.1.103" evidence="3"/>
<dbReference type="Gene3D" id="3.40.710.10">
    <property type="entry name" value="DD-peptidase/beta-lactamase superfamily"/>
    <property type="match status" value="1"/>
</dbReference>
<sequence>MLSPYLIKLKQGLTGLLFFACTIAFQAQTTSSQHSEPLSEAAPESVGISSERLEKISEMIQSSIDENQIPGAVALIAKDGKIIYLKAFGKANAEGKELEKDAVFRIASQTKAITSTAVMMLWEEGKFQLDDPVSKYIPEFENPQVLESFNEADSSYTTKPADKEITIRHLLTHTSGLGYGMIDSDPRIRKIYQKAGVTELFTTANVKIGEVIKKLGKLPLHHNPGEKFTYSMGLDVLGYFVEVVSGQSFSDYLEEHIFDPLEMEDTHFYQPEGSKERLVSVQVKEGGQWKNLEPTFYDPDYPIKGAQTFYSGGAGLSSTAEDYATFLQMYLNKGELNGTRLLSRTTINSILGNHTEDLFGGKNKYHGLAFGVVTPEGQDMGGIGSTGTFDWGGYFNTQYFADPEEDVIGIIMKQTSGGTGDQTGWKFRQMVMASIDD</sequence>
<dbReference type="InterPro" id="IPR012338">
    <property type="entry name" value="Beta-lactam/transpept-like"/>
</dbReference>
<comment type="caution">
    <text evidence="3">The sequence shown here is derived from an EMBL/GenBank/DDBJ whole genome shotgun (WGS) entry which is preliminary data.</text>
</comment>
<evidence type="ECO:0000313" key="4">
    <source>
        <dbReference type="Proteomes" id="UP001253848"/>
    </source>
</evidence>
<gene>
    <name evidence="3" type="ORF">RM541_05815</name>
</gene>
<feature type="chain" id="PRO_5046670969" evidence="1">
    <location>
        <begin position="27"/>
        <end position="437"/>
    </location>
</feature>
<evidence type="ECO:0000259" key="2">
    <source>
        <dbReference type="Pfam" id="PF00144"/>
    </source>
</evidence>